<proteinExistence type="predicted"/>
<dbReference type="AlphaFoldDB" id="A0A0E9RCU9"/>
<reference evidence="1" key="1">
    <citation type="submission" date="2014-11" db="EMBL/GenBank/DDBJ databases">
        <authorList>
            <person name="Amaro Gonzalez C."/>
        </authorList>
    </citation>
    <scope>NUCLEOTIDE SEQUENCE</scope>
</reference>
<organism evidence="1">
    <name type="scientific">Anguilla anguilla</name>
    <name type="common">European freshwater eel</name>
    <name type="synonym">Muraena anguilla</name>
    <dbReference type="NCBI Taxonomy" id="7936"/>
    <lineage>
        <taxon>Eukaryota</taxon>
        <taxon>Metazoa</taxon>
        <taxon>Chordata</taxon>
        <taxon>Craniata</taxon>
        <taxon>Vertebrata</taxon>
        <taxon>Euteleostomi</taxon>
        <taxon>Actinopterygii</taxon>
        <taxon>Neopterygii</taxon>
        <taxon>Teleostei</taxon>
        <taxon>Anguilliformes</taxon>
        <taxon>Anguillidae</taxon>
        <taxon>Anguilla</taxon>
    </lineage>
</organism>
<name>A0A0E9RCU9_ANGAN</name>
<evidence type="ECO:0000313" key="1">
    <source>
        <dbReference type="EMBL" id="JAH26178.1"/>
    </source>
</evidence>
<sequence length="42" mass="4631">MQLLVTVGAGTVYISFEAMRLIHVLRCGAPAAPPLPPYYIHY</sequence>
<reference evidence="1" key="2">
    <citation type="journal article" date="2015" name="Fish Shellfish Immunol.">
        <title>Early steps in the European eel (Anguilla anguilla)-Vibrio vulnificus interaction in the gills: Role of the RtxA13 toxin.</title>
        <authorList>
            <person name="Callol A."/>
            <person name="Pajuelo D."/>
            <person name="Ebbesson L."/>
            <person name="Teles M."/>
            <person name="MacKenzie S."/>
            <person name="Amaro C."/>
        </authorList>
    </citation>
    <scope>NUCLEOTIDE SEQUENCE</scope>
</reference>
<protein>
    <submittedName>
        <fullName evidence="1">Uncharacterized protein</fullName>
    </submittedName>
</protein>
<accession>A0A0E9RCU9</accession>
<dbReference type="EMBL" id="GBXM01082399">
    <property type="protein sequence ID" value="JAH26178.1"/>
    <property type="molecule type" value="Transcribed_RNA"/>
</dbReference>